<comment type="similarity">
    <text evidence="1">Belongs to the Mg-chelatase subunits D/I family. ComM subfamily.</text>
</comment>
<reference evidence="4" key="1">
    <citation type="journal article" date="2019" name="Int. J. Syst. Evol. Microbiol.">
        <title>The Global Catalogue of Microorganisms (GCM) 10K type strain sequencing project: providing services to taxonomists for standard genome sequencing and annotation.</title>
        <authorList>
            <consortium name="The Broad Institute Genomics Platform"/>
            <consortium name="The Broad Institute Genome Sequencing Center for Infectious Disease"/>
            <person name="Wu L."/>
            <person name="Ma J."/>
        </authorList>
    </citation>
    <scope>NUCLEOTIDE SEQUENCE [LARGE SCALE GENOMIC DNA]</scope>
    <source>
        <strain evidence="4">JCM 16021</strain>
    </source>
</reference>
<protein>
    <submittedName>
        <fullName evidence="3">YifB family Mg chelatase-like AAA ATPase</fullName>
    </submittedName>
</protein>
<evidence type="ECO:0000259" key="2">
    <source>
        <dbReference type="SMART" id="SM00382"/>
    </source>
</evidence>
<dbReference type="Pfam" id="PF13541">
    <property type="entry name" value="ChlI"/>
    <property type="match status" value="1"/>
</dbReference>
<dbReference type="InterPro" id="IPR025158">
    <property type="entry name" value="Mg_chelat-rel_C"/>
</dbReference>
<dbReference type="InterPro" id="IPR003593">
    <property type="entry name" value="AAA+_ATPase"/>
</dbReference>
<sequence length="528" mass="56649">MTVAITHTVSLQGTLGHLIDVQADVSSGQVALNLVGRPDASLNEAKERCRMAVLNSGVDWPSAKRITILLSPSDLKKRGTHFDLAIAVAVVAASADKPLAGLAGTVMIGELTLTGGLRSVPGVLPMVLAAQARGHRRVIVPEPQAREAAMVPGMEVLGFRSLGQVLAELAGEEVPDAPPVAPMSAQRLLSWRGQDRQEESDLADLKGMQDARFAVEVAAAGGHHLMLSGPKGSGKTSLAERISGVLPDLGTEEMLELTALHSLAGALEPGDDLIRRPPFSAPHHSSSKAALLGGGSGRVRPGELSRAHGGVLFLDEFPLLASDVIEALRQPLESGEVTIARGDETATFPARAMVVLAANPCPCGDFSLRQHLNRCTCREAARRDYRRKLTGPMLDRVDILRHVEPLTKPEARDPLAKRESSADVRQRVTAARSRQASRFEGRGWRLNAQVPGPQLVAEWRLTDAATRRLEDELYAGRVTFRGVVRVHRLAWTLADLRNVDQPGLDELETALRLRSGEPLLAATLERAG</sequence>
<dbReference type="Proteomes" id="UP001500575">
    <property type="component" value="Unassembled WGS sequence"/>
</dbReference>
<evidence type="ECO:0000313" key="3">
    <source>
        <dbReference type="EMBL" id="GAA2116189.1"/>
    </source>
</evidence>
<dbReference type="NCBIfam" id="TIGR00368">
    <property type="entry name" value="YifB family Mg chelatase-like AAA ATPase"/>
    <property type="match status" value="1"/>
</dbReference>
<dbReference type="InterPro" id="IPR027417">
    <property type="entry name" value="P-loop_NTPase"/>
</dbReference>
<organism evidence="3 4">
    <name type="scientific">Nocardioides bigeumensis</name>
    <dbReference type="NCBI Taxonomy" id="433657"/>
    <lineage>
        <taxon>Bacteria</taxon>
        <taxon>Bacillati</taxon>
        <taxon>Actinomycetota</taxon>
        <taxon>Actinomycetes</taxon>
        <taxon>Propionibacteriales</taxon>
        <taxon>Nocardioidaceae</taxon>
        <taxon>Nocardioides</taxon>
    </lineage>
</organism>
<name>A0ABP5JCS7_9ACTN</name>
<dbReference type="InterPro" id="IPR020568">
    <property type="entry name" value="Ribosomal_Su5_D2-typ_SF"/>
</dbReference>
<keyword evidence="4" id="KW-1185">Reference proteome</keyword>
<dbReference type="PANTHER" id="PTHR32039">
    <property type="entry name" value="MAGNESIUM-CHELATASE SUBUNIT CHLI"/>
    <property type="match status" value="1"/>
</dbReference>
<gene>
    <name evidence="3" type="ORF">GCM10009843_06220</name>
</gene>
<dbReference type="RefSeq" id="WP_344302151.1">
    <property type="nucleotide sequence ID" value="NZ_BAAAQQ010000002.1"/>
</dbReference>
<accession>A0ABP5JCS7</accession>
<feature type="domain" description="AAA+ ATPase" evidence="2">
    <location>
        <begin position="221"/>
        <end position="410"/>
    </location>
</feature>
<dbReference type="SUPFAM" id="SSF52540">
    <property type="entry name" value="P-loop containing nucleoside triphosphate hydrolases"/>
    <property type="match status" value="1"/>
</dbReference>
<dbReference type="InterPro" id="IPR014721">
    <property type="entry name" value="Ribsml_uS5_D2-typ_fold_subgr"/>
</dbReference>
<evidence type="ECO:0000313" key="4">
    <source>
        <dbReference type="Proteomes" id="UP001500575"/>
    </source>
</evidence>
<dbReference type="CDD" id="cd00009">
    <property type="entry name" value="AAA"/>
    <property type="match status" value="1"/>
</dbReference>
<dbReference type="InterPro" id="IPR004482">
    <property type="entry name" value="Mg_chelat-rel"/>
</dbReference>
<dbReference type="SMART" id="SM00382">
    <property type="entry name" value="AAA"/>
    <property type="match status" value="1"/>
</dbReference>
<dbReference type="SUPFAM" id="SSF54211">
    <property type="entry name" value="Ribosomal protein S5 domain 2-like"/>
    <property type="match status" value="1"/>
</dbReference>
<dbReference type="Pfam" id="PF01078">
    <property type="entry name" value="Mg_chelatase"/>
    <property type="match status" value="1"/>
</dbReference>
<dbReference type="Gene3D" id="3.40.50.300">
    <property type="entry name" value="P-loop containing nucleotide triphosphate hydrolases"/>
    <property type="match status" value="1"/>
</dbReference>
<dbReference type="InterPro" id="IPR045006">
    <property type="entry name" value="CHLI-like"/>
</dbReference>
<dbReference type="Gene3D" id="3.30.230.10">
    <property type="match status" value="1"/>
</dbReference>
<dbReference type="EMBL" id="BAAAQQ010000002">
    <property type="protein sequence ID" value="GAA2116189.1"/>
    <property type="molecule type" value="Genomic_DNA"/>
</dbReference>
<dbReference type="InterPro" id="IPR000523">
    <property type="entry name" value="Mg_chelatse_chII-like_cat_dom"/>
</dbReference>
<comment type="caution">
    <text evidence="3">The sequence shown here is derived from an EMBL/GenBank/DDBJ whole genome shotgun (WGS) entry which is preliminary data.</text>
</comment>
<dbReference type="Pfam" id="PF13335">
    <property type="entry name" value="Mg_chelatase_C"/>
    <property type="match status" value="1"/>
</dbReference>
<proteinExistence type="inferred from homology"/>
<dbReference type="PANTHER" id="PTHR32039:SF7">
    <property type="entry name" value="COMPETENCE PROTEIN COMM"/>
    <property type="match status" value="1"/>
</dbReference>
<evidence type="ECO:0000256" key="1">
    <source>
        <dbReference type="ARBA" id="ARBA00006354"/>
    </source>
</evidence>